<gene>
    <name evidence="1" type="ORF">GCM10022402_19790</name>
</gene>
<evidence type="ECO:0000313" key="1">
    <source>
        <dbReference type="EMBL" id="GAA3740046.1"/>
    </source>
</evidence>
<dbReference type="EMBL" id="BAABDD010000007">
    <property type="protein sequence ID" value="GAA3740046.1"/>
    <property type="molecule type" value="Genomic_DNA"/>
</dbReference>
<proteinExistence type="predicted"/>
<dbReference type="RefSeq" id="WP_344969960.1">
    <property type="nucleotide sequence ID" value="NZ_BAABDD010000007.1"/>
</dbReference>
<evidence type="ECO:0000313" key="2">
    <source>
        <dbReference type="Proteomes" id="UP001500908"/>
    </source>
</evidence>
<organism evidence="1 2">
    <name type="scientific">Salinactinospora qingdaonensis</name>
    <dbReference type="NCBI Taxonomy" id="702744"/>
    <lineage>
        <taxon>Bacteria</taxon>
        <taxon>Bacillati</taxon>
        <taxon>Actinomycetota</taxon>
        <taxon>Actinomycetes</taxon>
        <taxon>Streptosporangiales</taxon>
        <taxon>Nocardiopsidaceae</taxon>
        <taxon>Salinactinospora</taxon>
    </lineage>
</organism>
<keyword evidence="2" id="KW-1185">Reference proteome</keyword>
<name>A0ABP7FI33_9ACTN</name>
<comment type="caution">
    <text evidence="1">The sequence shown here is derived from an EMBL/GenBank/DDBJ whole genome shotgun (WGS) entry which is preliminary data.</text>
</comment>
<dbReference type="Proteomes" id="UP001500908">
    <property type="component" value="Unassembled WGS sequence"/>
</dbReference>
<accession>A0ABP7FI33</accession>
<reference evidence="2" key="1">
    <citation type="journal article" date="2019" name="Int. J. Syst. Evol. Microbiol.">
        <title>The Global Catalogue of Microorganisms (GCM) 10K type strain sequencing project: providing services to taxonomists for standard genome sequencing and annotation.</title>
        <authorList>
            <consortium name="The Broad Institute Genomics Platform"/>
            <consortium name="The Broad Institute Genome Sequencing Center for Infectious Disease"/>
            <person name="Wu L."/>
            <person name="Ma J."/>
        </authorList>
    </citation>
    <scope>NUCLEOTIDE SEQUENCE [LARGE SCALE GENOMIC DNA]</scope>
    <source>
        <strain evidence="2">JCM 17137</strain>
    </source>
</reference>
<sequence>MADLTPEVRDLLTSIYDALNVPTPSDLSGYQERADLQRTRACQVLGALDAVLGEHGDAAVIARVLRDTMTPVTYPTVDEPGGGRQ</sequence>
<protein>
    <submittedName>
        <fullName evidence="1">Uncharacterized protein</fullName>
    </submittedName>
</protein>